<dbReference type="AlphaFoldDB" id="A0AAD4QHZ4"/>
<comment type="caution">
    <text evidence="2">The sequence shown here is derived from an EMBL/GenBank/DDBJ whole genome shotgun (WGS) entry which is preliminary data.</text>
</comment>
<name>A0AAD4QHZ4_9AGAM</name>
<gene>
    <name evidence="2" type="ORF">B0F90DRAFT_1823519</name>
</gene>
<evidence type="ECO:0000313" key="3">
    <source>
        <dbReference type="Proteomes" id="UP001203297"/>
    </source>
</evidence>
<protein>
    <submittedName>
        <fullName evidence="2">Uncharacterized protein</fullName>
    </submittedName>
</protein>
<dbReference type="Proteomes" id="UP001203297">
    <property type="component" value="Unassembled WGS sequence"/>
</dbReference>
<dbReference type="EMBL" id="WTXG01000143">
    <property type="protein sequence ID" value="KAI0291790.1"/>
    <property type="molecule type" value="Genomic_DNA"/>
</dbReference>
<evidence type="ECO:0000256" key="1">
    <source>
        <dbReference type="SAM" id="MobiDB-lite"/>
    </source>
</evidence>
<accession>A0AAD4QHZ4</accession>
<evidence type="ECO:0000313" key="2">
    <source>
        <dbReference type="EMBL" id="KAI0291790.1"/>
    </source>
</evidence>
<keyword evidence="3" id="KW-1185">Reference proteome</keyword>
<sequence>MVQARDVKPGLRSRGVKSLFDGFDGLFVKQACLKSGFKDSGFTGGFGFQVGVLYHKNGRSIMGIDLEHRRLQGRGSGFDVEVGLQETYPFKVGFWSGNQDHWHPGSIRWSTSTTIKPRQTIKVATKTESGSQDQDDDQDRSKESSRGHYVDHDGSRSQAAVSTSTTTKQGIEAAVSTSTTTKQGIEAAVSTSTATNQWDQYGSESSYQGQDDDQDKSGHQDQDGSSSGVGVRDASSSPHAFGKFFVGFG</sequence>
<feature type="compositionally biased region" description="Low complexity" evidence="1">
    <location>
        <begin position="223"/>
        <end position="237"/>
    </location>
</feature>
<feature type="compositionally biased region" description="Polar residues" evidence="1">
    <location>
        <begin position="156"/>
        <end position="200"/>
    </location>
</feature>
<reference evidence="2" key="1">
    <citation type="journal article" date="2022" name="New Phytol.">
        <title>Evolutionary transition to the ectomycorrhizal habit in the genomes of a hyperdiverse lineage of mushroom-forming fungi.</title>
        <authorList>
            <person name="Looney B."/>
            <person name="Miyauchi S."/>
            <person name="Morin E."/>
            <person name="Drula E."/>
            <person name="Courty P.E."/>
            <person name="Kohler A."/>
            <person name="Kuo A."/>
            <person name="LaButti K."/>
            <person name="Pangilinan J."/>
            <person name="Lipzen A."/>
            <person name="Riley R."/>
            <person name="Andreopoulos W."/>
            <person name="He G."/>
            <person name="Johnson J."/>
            <person name="Nolan M."/>
            <person name="Tritt A."/>
            <person name="Barry K.W."/>
            <person name="Grigoriev I.V."/>
            <person name="Nagy L.G."/>
            <person name="Hibbett D."/>
            <person name="Henrissat B."/>
            <person name="Matheny P.B."/>
            <person name="Labbe J."/>
            <person name="Martin F.M."/>
        </authorList>
    </citation>
    <scope>NUCLEOTIDE SEQUENCE</scope>
    <source>
        <strain evidence="2">BPL690</strain>
    </source>
</reference>
<proteinExistence type="predicted"/>
<feature type="compositionally biased region" description="Basic and acidic residues" evidence="1">
    <location>
        <begin position="139"/>
        <end position="155"/>
    </location>
</feature>
<organism evidence="2 3">
    <name type="scientific">Multifurca ochricompacta</name>
    <dbReference type="NCBI Taxonomy" id="376703"/>
    <lineage>
        <taxon>Eukaryota</taxon>
        <taxon>Fungi</taxon>
        <taxon>Dikarya</taxon>
        <taxon>Basidiomycota</taxon>
        <taxon>Agaricomycotina</taxon>
        <taxon>Agaricomycetes</taxon>
        <taxon>Russulales</taxon>
        <taxon>Russulaceae</taxon>
        <taxon>Multifurca</taxon>
    </lineage>
</organism>
<feature type="region of interest" description="Disordered" evidence="1">
    <location>
        <begin position="123"/>
        <end position="249"/>
    </location>
</feature>